<dbReference type="Proteomes" id="UP001239994">
    <property type="component" value="Unassembled WGS sequence"/>
</dbReference>
<evidence type="ECO:0000313" key="5">
    <source>
        <dbReference type="Proteomes" id="UP001239994"/>
    </source>
</evidence>
<dbReference type="Pfam" id="PF19311">
    <property type="entry name" value="KELAA"/>
    <property type="match status" value="1"/>
</dbReference>
<dbReference type="EMBL" id="JAROKS010000020">
    <property type="protein sequence ID" value="KAK1791016.1"/>
    <property type="molecule type" value="Genomic_DNA"/>
</dbReference>
<evidence type="ECO:0000256" key="2">
    <source>
        <dbReference type="SAM" id="MobiDB-lite"/>
    </source>
</evidence>
<accession>A0AAD8Z222</accession>
<reference evidence="4" key="1">
    <citation type="submission" date="2023-03" db="EMBL/GenBank/DDBJ databases">
        <title>Electrophorus voltai genome.</title>
        <authorList>
            <person name="Bian C."/>
        </authorList>
    </citation>
    <scope>NUCLEOTIDE SEQUENCE</scope>
    <source>
        <strain evidence="4">CB-2022</strain>
        <tissue evidence="4">Muscle</tissue>
    </source>
</reference>
<organism evidence="4 5">
    <name type="scientific">Electrophorus voltai</name>
    <dbReference type="NCBI Taxonomy" id="2609070"/>
    <lineage>
        <taxon>Eukaryota</taxon>
        <taxon>Metazoa</taxon>
        <taxon>Chordata</taxon>
        <taxon>Craniata</taxon>
        <taxon>Vertebrata</taxon>
        <taxon>Euteleostomi</taxon>
        <taxon>Actinopterygii</taxon>
        <taxon>Neopterygii</taxon>
        <taxon>Teleostei</taxon>
        <taxon>Ostariophysi</taxon>
        <taxon>Gymnotiformes</taxon>
        <taxon>Gymnotoidei</taxon>
        <taxon>Gymnotidae</taxon>
        <taxon>Electrophorus</taxon>
    </lineage>
</organism>
<feature type="domain" description="FHF complex subunit HOOK-interacting protein C-terminal" evidence="3">
    <location>
        <begin position="563"/>
        <end position="655"/>
    </location>
</feature>
<feature type="region of interest" description="Disordered" evidence="2">
    <location>
        <begin position="431"/>
        <end position="457"/>
    </location>
</feature>
<sequence>MAQSPRRTFNIKLAPSLPLQEDFVYHWKAITHYYIETSDDKAPVTDTNIPSHLEQMLDVLTQEESERESGETGPCMEYLLHHKILETLYTLGKADCPPGMKQQVLSFYTKLLGRIRQPLLPHINVHRPVQKLIRLCGEVLAAPTENEEIQFLCTVCAKLKQDPYLVNFFLENKAKRGDDKGADVESLKEEMSSPDTGQQVHASADQDGPTANTSSPAHVGGASVLPGNSSSNYNLVSSLLNLTKSPDGRIVVKACEGLMLLASLPEDAAAQSLTESTALCELLTRRLTSFYQALPQSMDPLDIDTVESVNWGLDVYNLKEDAAAFTGKRALISFLSWLDYCDQLIKEAQKVTSEALLQETLYFLLGEEVGPETPTSVGHSPLRHRLIGHCDHLSDEISVTTLRLFEQLLQKPCQHVLQNLVLRNLEERSYTECRQPDERDEREHMENGQPHDAIDLEEDPLFSDLSPDTRLSSPDWLNCSPPQSTEHSKHDGKTEVHKIVNSFLCLVPDEAKSSYQVEGTGYDTYLRDAHRQFRDYCGICQRWNWPGSAKPIEKCDLDKPFFEGHFLKVLFDRMGRVLDQPYDVNLQVTSVLSRLALLPHPHLHEYLLDPYINLAPGCRSLFSVIVRVVGDLMLRIHRVPDFNPKLLLVRKRLLGLEPEVLSFDEIAGAYGTCDQGLSRVLCSGSIHLTLLLFLSVDHVTLLEGVIVLEEFCKELAAIAFVNVKGAHVTPSCVNEVSAGRAVREGRGEMVLITDHRLHGPVQNSHASCDGDCRDCMVSEEMGERSTAQRPPYDGLCNYAQKITSCFGLDGKRAGGTPRPTCLTMQLNELIAESGCRSLPDLGMFVPPWRAESVRGRRRGYSGGGRFALGAVASVCRGTDV</sequence>
<dbReference type="InterPro" id="IPR045669">
    <property type="entry name" value="FHIP_C"/>
</dbReference>
<evidence type="ECO:0000259" key="3">
    <source>
        <dbReference type="Pfam" id="PF19314"/>
    </source>
</evidence>
<feature type="compositionally biased region" description="Basic and acidic residues" evidence="2">
    <location>
        <begin position="178"/>
        <end position="191"/>
    </location>
</feature>
<evidence type="ECO:0000313" key="4">
    <source>
        <dbReference type="EMBL" id="KAK1791016.1"/>
    </source>
</evidence>
<comment type="similarity">
    <text evidence="1">Belongs to the FHIP family.</text>
</comment>
<feature type="compositionally biased region" description="Basic and acidic residues" evidence="2">
    <location>
        <begin position="431"/>
        <end position="446"/>
    </location>
</feature>
<proteinExistence type="inferred from homology"/>
<comment type="caution">
    <text evidence="4">The sequence shown here is derived from an EMBL/GenBank/DDBJ whole genome shotgun (WGS) entry which is preliminary data.</text>
</comment>
<dbReference type="PANTHER" id="PTHR21705">
    <property type="entry name" value="RAI16 PROTEIN-RELATED"/>
    <property type="match status" value="1"/>
</dbReference>
<protein>
    <recommendedName>
        <fullName evidence="3">FHF complex subunit HOOK-interacting protein C-terminal domain-containing protein</fullName>
    </recommendedName>
</protein>
<name>A0AAD8Z222_9TELE</name>
<dbReference type="Pfam" id="PF10257">
    <property type="entry name" value="RAI16-like"/>
    <property type="match status" value="1"/>
</dbReference>
<keyword evidence="5" id="KW-1185">Reference proteome</keyword>
<dbReference type="PANTHER" id="PTHR21705:SF10">
    <property type="entry name" value="FHF COMPLEX SUBUNIT HOOK INTERACTING PROTEIN 2A"/>
    <property type="match status" value="1"/>
</dbReference>
<evidence type="ECO:0000256" key="1">
    <source>
        <dbReference type="ARBA" id="ARBA00024336"/>
    </source>
</evidence>
<feature type="region of interest" description="Disordered" evidence="2">
    <location>
        <begin position="473"/>
        <end position="492"/>
    </location>
</feature>
<dbReference type="Pfam" id="PF19314">
    <property type="entry name" value="DUF5917"/>
    <property type="match status" value="1"/>
</dbReference>
<feature type="region of interest" description="Disordered" evidence="2">
    <location>
        <begin position="178"/>
        <end position="223"/>
    </location>
</feature>
<gene>
    <name evidence="4" type="ORF">P4O66_002065</name>
</gene>
<dbReference type="InterPro" id="IPR019384">
    <property type="entry name" value="FHIP"/>
</dbReference>
<dbReference type="InterPro" id="IPR045668">
    <property type="entry name" value="FHIP_KELAA_motif"/>
</dbReference>
<dbReference type="AlphaFoldDB" id="A0AAD8Z222"/>